<sequence>MDATAIILLCSTLLSTLINSIAVDTIRANQTITDGETITSARGDFQLGFFSPGSSTNRYLGIWYKKISNGTVLWVANRDSPIKNNLGVVRVTEKGITLQTVDVTIWSSNVSKTMKNPIAQLLDSGNLVVRDDDHKKNNAKYFIWQSFDYPGDTLIAGMKAGIDLVTGLDRYYTSWKSADDPSTGIFSGRIDPNGFPQFFRLKGSARWTRTGPWNGRQFSGSPKLNPNVYTQKFIFNEKEIYYMFDPVKNTSANVRITITPNGDMKHLIWNYHKQIWTTYFTEMVSDCDIYGLCGANDICNINSTPRCECLKGFVPKYPEKWTEVDWSGGCVRKTELDCRTEVGFVKYSGVKLPDTRLSKYDMKISLEECGRLCLKNCNCTAYANADIRNGGSGCILWFNDLIDIKGYTADGQDIYVRMPASELVDSLRFRAKKRVWIILISLLLAVVIALIFMLALRKRKQKEEDNMKLSSETVALNKIESEDWEFLLIDFKRIVKATDNFSQDNKLGEGGFGPVYKGMLNDGKEIAVKRLSKNSGQGVDEFINEVSCIAKLQHRNLVTLLGCCIEKGERILIYEYMANKSLDSFIFDQSRNSMDWPKLYNIINGIARGLLYLHQDSKLRIIHRDLKASNILLDHEMNPKISDFGMARIFEGSQTEANTARIVGTYGYMSPEYAIDGVFSVKSDVYSFGVLILEMVSGKKNRLFSHPDHCLNLLGHAWKCYNEGKFSGLIDEVSLESRNDEVSLESRNGIKVLRVIQIGLLCVQEDPVDRPVMSEVVLMLSSNMKLPHPKKPGFFVERILPEKEHLLCNNKFSSCNQTITAVLPRE</sequence>
<evidence type="ECO:0000256" key="5">
    <source>
        <dbReference type="ARBA" id="ARBA00022741"/>
    </source>
</evidence>
<keyword evidence="6 13" id="KW-0418">Kinase</keyword>
<dbReference type="GO" id="GO:0048544">
    <property type="term" value="P:recognition of pollen"/>
    <property type="evidence" value="ECO:0007669"/>
    <property type="project" value="InterPro"/>
</dbReference>
<dbReference type="FunFam" id="1.10.510.10:FF:000060">
    <property type="entry name" value="G-type lectin S-receptor-like serine/threonine-protein kinase"/>
    <property type="match status" value="1"/>
</dbReference>
<evidence type="ECO:0000256" key="10">
    <source>
        <dbReference type="ARBA" id="ARBA00023180"/>
    </source>
</evidence>
<evidence type="ECO:0000259" key="17">
    <source>
        <dbReference type="PROSITE" id="PS50927"/>
    </source>
</evidence>
<dbReference type="Pfam" id="PF08276">
    <property type="entry name" value="PAN_2"/>
    <property type="match status" value="1"/>
</dbReference>
<dbReference type="PROSITE" id="PS50927">
    <property type="entry name" value="BULB_LECTIN"/>
    <property type="match status" value="1"/>
</dbReference>
<dbReference type="Gene3D" id="2.90.10.10">
    <property type="entry name" value="Bulb-type lectin domain"/>
    <property type="match status" value="1"/>
</dbReference>
<keyword evidence="7 13" id="KW-0067">ATP-binding</keyword>
<keyword evidence="1 13" id="KW-0723">Serine/threonine-protein kinase</keyword>
<protein>
    <recommendedName>
        <fullName evidence="13">Receptor-like serine/threonine-protein kinase</fullName>
        <ecNumber evidence="13">2.7.11.1</ecNumber>
    </recommendedName>
</protein>
<evidence type="ECO:0000256" key="6">
    <source>
        <dbReference type="ARBA" id="ARBA00022777"/>
    </source>
</evidence>
<dbReference type="Gene3D" id="3.50.4.10">
    <property type="entry name" value="Hepatocyte Growth Factor"/>
    <property type="match status" value="1"/>
</dbReference>
<dbReference type="InterPro" id="IPR000719">
    <property type="entry name" value="Prot_kinase_dom"/>
</dbReference>
<keyword evidence="14" id="KW-1133">Transmembrane helix</keyword>
<dbReference type="PROSITE" id="PS50948">
    <property type="entry name" value="PAN"/>
    <property type="match status" value="1"/>
</dbReference>
<dbReference type="CDD" id="cd00028">
    <property type="entry name" value="B_lectin"/>
    <property type="match status" value="1"/>
</dbReference>
<dbReference type="SMART" id="SM00108">
    <property type="entry name" value="B_lectin"/>
    <property type="match status" value="1"/>
</dbReference>
<dbReference type="Pfam" id="PF07714">
    <property type="entry name" value="PK_Tyr_Ser-Thr"/>
    <property type="match status" value="1"/>
</dbReference>
<dbReference type="GO" id="GO:0005524">
    <property type="term" value="F:ATP binding"/>
    <property type="evidence" value="ECO:0007669"/>
    <property type="project" value="UniProtKB-KW"/>
</dbReference>
<evidence type="ECO:0000256" key="15">
    <source>
        <dbReference type="SAM" id="SignalP"/>
    </source>
</evidence>
<dbReference type="EMBL" id="JAUIZM010000004">
    <property type="protein sequence ID" value="KAK1390414.1"/>
    <property type="molecule type" value="Genomic_DNA"/>
</dbReference>
<dbReference type="InterPro" id="IPR001480">
    <property type="entry name" value="Bulb-type_lectin_dom"/>
</dbReference>
<evidence type="ECO:0000256" key="2">
    <source>
        <dbReference type="ARBA" id="ARBA00022553"/>
    </source>
</evidence>
<dbReference type="InterPro" id="IPR036426">
    <property type="entry name" value="Bulb-type_lectin_dom_sf"/>
</dbReference>
<dbReference type="CDD" id="cd14066">
    <property type="entry name" value="STKc_IRAK"/>
    <property type="match status" value="1"/>
</dbReference>
<dbReference type="InterPro" id="IPR003609">
    <property type="entry name" value="Pan_app"/>
</dbReference>
<keyword evidence="10" id="KW-0325">Glycoprotein</keyword>
<keyword evidence="3 13" id="KW-0808">Transferase</keyword>
<evidence type="ECO:0000259" key="18">
    <source>
        <dbReference type="PROSITE" id="PS50948"/>
    </source>
</evidence>
<feature type="domain" description="Apple" evidence="18">
    <location>
        <begin position="338"/>
        <end position="420"/>
    </location>
</feature>
<evidence type="ECO:0000256" key="7">
    <source>
        <dbReference type="ARBA" id="ARBA00022840"/>
    </source>
</evidence>
<evidence type="ECO:0000256" key="9">
    <source>
        <dbReference type="ARBA" id="ARBA00023170"/>
    </source>
</evidence>
<dbReference type="Gene3D" id="3.30.200.20">
    <property type="entry name" value="Phosphorylase Kinase, domain 1"/>
    <property type="match status" value="1"/>
</dbReference>
<dbReference type="InterPro" id="IPR001245">
    <property type="entry name" value="Ser-Thr/Tyr_kinase_cat_dom"/>
</dbReference>
<dbReference type="InterPro" id="IPR024171">
    <property type="entry name" value="SRK-like_kinase"/>
</dbReference>
<keyword evidence="20" id="KW-1185">Reference proteome</keyword>
<dbReference type="FunFam" id="3.30.200.20:FF:000195">
    <property type="entry name" value="G-type lectin S-receptor-like serine/threonine-protein kinase"/>
    <property type="match status" value="1"/>
</dbReference>
<name>A0AAD8IQU4_9APIA</name>
<dbReference type="FunFam" id="2.90.10.10:FF:000004">
    <property type="entry name" value="G-type lectin S-receptor-like serine/threonine-protein kinase"/>
    <property type="match status" value="1"/>
</dbReference>
<dbReference type="PIRSF" id="PIRSF000641">
    <property type="entry name" value="SRK"/>
    <property type="match status" value="1"/>
</dbReference>
<evidence type="ECO:0000256" key="3">
    <source>
        <dbReference type="ARBA" id="ARBA00022679"/>
    </source>
</evidence>
<dbReference type="PROSITE" id="PS00108">
    <property type="entry name" value="PROTEIN_KINASE_ST"/>
    <property type="match status" value="1"/>
</dbReference>
<feature type="domain" description="Bulb-type lectin" evidence="17">
    <location>
        <begin position="23"/>
        <end position="142"/>
    </location>
</feature>
<evidence type="ECO:0000256" key="11">
    <source>
        <dbReference type="ARBA" id="ARBA00047899"/>
    </source>
</evidence>
<organism evidence="19 20">
    <name type="scientific">Heracleum sosnowskyi</name>
    <dbReference type="NCBI Taxonomy" id="360622"/>
    <lineage>
        <taxon>Eukaryota</taxon>
        <taxon>Viridiplantae</taxon>
        <taxon>Streptophyta</taxon>
        <taxon>Embryophyta</taxon>
        <taxon>Tracheophyta</taxon>
        <taxon>Spermatophyta</taxon>
        <taxon>Magnoliopsida</taxon>
        <taxon>eudicotyledons</taxon>
        <taxon>Gunneridae</taxon>
        <taxon>Pentapetalae</taxon>
        <taxon>asterids</taxon>
        <taxon>campanulids</taxon>
        <taxon>Apiales</taxon>
        <taxon>Apiaceae</taxon>
        <taxon>Apioideae</taxon>
        <taxon>apioid superclade</taxon>
        <taxon>Tordylieae</taxon>
        <taxon>Tordyliinae</taxon>
        <taxon>Heracleum</taxon>
    </lineage>
</organism>
<dbReference type="InterPro" id="IPR008271">
    <property type="entry name" value="Ser/Thr_kinase_AS"/>
</dbReference>
<dbReference type="EC" id="2.7.11.1" evidence="13"/>
<dbReference type="SUPFAM" id="SSF51110">
    <property type="entry name" value="alpha-D-mannose-specific plant lectins"/>
    <property type="match status" value="1"/>
</dbReference>
<dbReference type="CDD" id="cd01098">
    <property type="entry name" value="PAN_AP_plant"/>
    <property type="match status" value="1"/>
</dbReference>
<reference evidence="19" key="2">
    <citation type="submission" date="2023-05" db="EMBL/GenBank/DDBJ databases">
        <authorList>
            <person name="Schelkunov M.I."/>
        </authorList>
    </citation>
    <scope>NUCLEOTIDE SEQUENCE</scope>
    <source>
        <strain evidence="19">Hsosn_3</strain>
        <tissue evidence="19">Leaf</tissue>
    </source>
</reference>
<keyword evidence="2" id="KW-0597">Phosphoprotein</keyword>
<comment type="caution">
    <text evidence="19">The sequence shown here is derived from an EMBL/GenBank/DDBJ whole genome shotgun (WGS) entry which is preliminary data.</text>
</comment>
<dbReference type="FunFam" id="3.50.4.10:FF:000002">
    <property type="entry name" value="G-type lectin S-receptor-like serine/threonine-protein kinase"/>
    <property type="match status" value="1"/>
</dbReference>
<keyword evidence="4 15" id="KW-0732">Signal</keyword>
<feature type="domain" description="Protein kinase" evidence="16">
    <location>
        <begin position="501"/>
        <end position="791"/>
    </location>
</feature>
<evidence type="ECO:0000259" key="16">
    <source>
        <dbReference type="PROSITE" id="PS50011"/>
    </source>
</evidence>
<keyword evidence="5 13" id="KW-0547">Nucleotide-binding</keyword>
<comment type="catalytic activity">
    <reaction evidence="11 13">
        <text>L-threonyl-[protein] + ATP = O-phospho-L-threonyl-[protein] + ADP + H(+)</text>
        <dbReference type="Rhea" id="RHEA:46608"/>
        <dbReference type="Rhea" id="RHEA-COMP:11060"/>
        <dbReference type="Rhea" id="RHEA-COMP:11605"/>
        <dbReference type="ChEBI" id="CHEBI:15378"/>
        <dbReference type="ChEBI" id="CHEBI:30013"/>
        <dbReference type="ChEBI" id="CHEBI:30616"/>
        <dbReference type="ChEBI" id="CHEBI:61977"/>
        <dbReference type="ChEBI" id="CHEBI:456216"/>
        <dbReference type="EC" id="2.7.11.1"/>
    </reaction>
</comment>
<keyword evidence="14" id="KW-0472">Membrane</keyword>
<evidence type="ECO:0000256" key="14">
    <source>
        <dbReference type="SAM" id="Phobius"/>
    </source>
</evidence>
<feature type="signal peptide" evidence="15">
    <location>
        <begin position="1"/>
        <end position="22"/>
    </location>
</feature>
<dbReference type="Pfam" id="PF00954">
    <property type="entry name" value="S_locus_glycop"/>
    <property type="match status" value="1"/>
</dbReference>
<evidence type="ECO:0000256" key="1">
    <source>
        <dbReference type="ARBA" id="ARBA00022527"/>
    </source>
</evidence>
<dbReference type="Gene3D" id="1.10.510.10">
    <property type="entry name" value="Transferase(Phosphotransferase) domain 1"/>
    <property type="match status" value="1"/>
</dbReference>
<dbReference type="SMART" id="SM00220">
    <property type="entry name" value="S_TKc"/>
    <property type="match status" value="1"/>
</dbReference>
<feature type="chain" id="PRO_5042111330" description="Receptor-like serine/threonine-protein kinase" evidence="15">
    <location>
        <begin position="23"/>
        <end position="826"/>
    </location>
</feature>
<dbReference type="PROSITE" id="PS50011">
    <property type="entry name" value="PROTEIN_KINASE_DOM"/>
    <property type="match status" value="1"/>
</dbReference>
<feature type="transmembrane region" description="Helical" evidence="14">
    <location>
        <begin position="435"/>
        <end position="456"/>
    </location>
</feature>
<dbReference type="Pfam" id="PF01453">
    <property type="entry name" value="B_lectin"/>
    <property type="match status" value="1"/>
</dbReference>
<dbReference type="SMART" id="SM00473">
    <property type="entry name" value="PAN_AP"/>
    <property type="match status" value="1"/>
</dbReference>
<dbReference type="PANTHER" id="PTHR32444:SF98">
    <property type="entry name" value="RECEPTOR-LIKE SERINE_THREONINE-PROTEIN KINASE"/>
    <property type="match status" value="1"/>
</dbReference>
<keyword evidence="14" id="KW-0812">Transmembrane</keyword>
<dbReference type="PANTHER" id="PTHR32444">
    <property type="entry name" value="BULB-TYPE LECTIN DOMAIN-CONTAINING PROTEIN"/>
    <property type="match status" value="1"/>
</dbReference>
<comment type="similarity">
    <text evidence="13">Belongs to the protein kinase superfamily. Ser/Thr protein kinase family.</text>
</comment>
<dbReference type="InterPro" id="IPR011009">
    <property type="entry name" value="Kinase-like_dom_sf"/>
</dbReference>
<evidence type="ECO:0000256" key="8">
    <source>
        <dbReference type="ARBA" id="ARBA00023157"/>
    </source>
</evidence>
<evidence type="ECO:0000256" key="12">
    <source>
        <dbReference type="ARBA" id="ARBA00048679"/>
    </source>
</evidence>
<dbReference type="Proteomes" id="UP001237642">
    <property type="component" value="Unassembled WGS sequence"/>
</dbReference>
<dbReference type="GO" id="GO:0004674">
    <property type="term" value="F:protein serine/threonine kinase activity"/>
    <property type="evidence" value="ECO:0007669"/>
    <property type="project" value="UniProtKB-KW"/>
</dbReference>
<evidence type="ECO:0000313" key="20">
    <source>
        <dbReference type="Proteomes" id="UP001237642"/>
    </source>
</evidence>
<dbReference type="InterPro" id="IPR000858">
    <property type="entry name" value="S_locus_glycoprot_dom"/>
</dbReference>
<comment type="catalytic activity">
    <reaction evidence="12 13">
        <text>L-seryl-[protein] + ATP = O-phospho-L-seryl-[protein] + ADP + H(+)</text>
        <dbReference type="Rhea" id="RHEA:17989"/>
        <dbReference type="Rhea" id="RHEA-COMP:9863"/>
        <dbReference type="Rhea" id="RHEA-COMP:11604"/>
        <dbReference type="ChEBI" id="CHEBI:15378"/>
        <dbReference type="ChEBI" id="CHEBI:29999"/>
        <dbReference type="ChEBI" id="CHEBI:30616"/>
        <dbReference type="ChEBI" id="CHEBI:83421"/>
        <dbReference type="ChEBI" id="CHEBI:456216"/>
        <dbReference type="EC" id="2.7.11.1"/>
    </reaction>
</comment>
<evidence type="ECO:0000256" key="4">
    <source>
        <dbReference type="ARBA" id="ARBA00022729"/>
    </source>
</evidence>
<proteinExistence type="inferred from homology"/>
<dbReference type="SUPFAM" id="SSF56112">
    <property type="entry name" value="Protein kinase-like (PK-like)"/>
    <property type="match status" value="1"/>
</dbReference>
<evidence type="ECO:0000313" key="19">
    <source>
        <dbReference type="EMBL" id="KAK1390414.1"/>
    </source>
</evidence>
<evidence type="ECO:0000256" key="13">
    <source>
        <dbReference type="PIRNR" id="PIRNR000641"/>
    </source>
</evidence>
<reference evidence="19" key="1">
    <citation type="submission" date="2023-02" db="EMBL/GenBank/DDBJ databases">
        <title>Genome of toxic invasive species Heracleum sosnowskyi carries increased number of genes despite the absence of recent whole-genome duplications.</title>
        <authorList>
            <person name="Schelkunov M."/>
            <person name="Shtratnikova V."/>
            <person name="Makarenko M."/>
            <person name="Klepikova A."/>
            <person name="Omelchenko D."/>
            <person name="Novikova G."/>
            <person name="Obukhova E."/>
            <person name="Bogdanov V."/>
            <person name="Penin A."/>
            <person name="Logacheva M."/>
        </authorList>
    </citation>
    <scope>NUCLEOTIDE SEQUENCE</scope>
    <source>
        <strain evidence="19">Hsosn_3</strain>
        <tissue evidence="19">Leaf</tissue>
    </source>
</reference>
<keyword evidence="9 19" id="KW-0675">Receptor</keyword>
<dbReference type="AlphaFoldDB" id="A0AAD8IQU4"/>
<accession>A0AAD8IQU4</accession>
<keyword evidence="8" id="KW-1015">Disulfide bond</keyword>
<gene>
    <name evidence="19" type="ORF">POM88_018592</name>
</gene>